<dbReference type="Proteomes" id="UP000004550">
    <property type="component" value="Chromosome"/>
</dbReference>
<evidence type="ECO:0000313" key="3">
    <source>
        <dbReference type="Proteomes" id="UP000004550"/>
    </source>
</evidence>
<name>A0A1L5BM80_SPHIB</name>
<evidence type="ECO:0000313" key="2">
    <source>
        <dbReference type="EMBL" id="APL94040.1"/>
    </source>
</evidence>
<dbReference type="AlphaFoldDB" id="A0A1L5BM80"/>
<feature type="signal peptide" evidence="1">
    <location>
        <begin position="1"/>
        <end position="25"/>
    </location>
</feature>
<organism evidence="2 3">
    <name type="scientific">Sphingobium indicum (strain DSM 16412 / CCM 7286 / MTCC 6364 / B90A)</name>
    <dbReference type="NCBI Taxonomy" id="861109"/>
    <lineage>
        <taxon>Bacteria</taxon>
        <taxon>Pseudomonadati</taxon>
        <taxon>Pseudomonadota</taxon>
        <taxon>Alphaproteobacteria</taxon>
        <taxon>Sphingomonadales</taxon>
        <taxon>Sphingomonadaceae</taxon>
        <taxon>Sphingobium</taxon>
    </lineage>
</organism>
<protein>
    <recommendedName>
        <fullName evidence="4">Lipoprotein</fullName>
    </recommendedName>
</protein>
<dbReference type="PROSITE" id="PS51257">
    <property type="entry name" value="PROKAR_LIPOPROTEIN"/>
    <property type="match status" value="1"/>
</dbReference>
<keyword evidence="1" id="KW-0732">Signal</keyword>
<accession>A0A1L5BM80</accession>
<evidence type="ECO:0000256" key="1">
    <source>
        <dbReference type="SAM" id="SignalP"/>
    </source>
</evidence>
<sequence>MMRRRALMSLLTCLALAGCGGSSGAGELAGKGRELISCAIGPGAEWSEDCPVERDGELLTVRHADGGFRRFRIVHDGRGIVPADGAEEASILVAGKGAIELSVGQDRYRFPARLSEGKR</sequence>
<reference evidence="2 3" key="1">
    <citation type="journal article" date="2012" name="J. Bacteriol.">
        <title>Genome sequence of Sphingobium indicum B90A, a hexachlorocyclohexane-degrading bacterium.</title>
        <authorList>
            <person name="Anand S."/>
            <person name="Sangwan N."/>
            <person name="Lata P."/>
            <person name="Kaur J."/>
            <person name="Dua A."/>
            <person name="Singh A.K."/>
            <person name="Verma M."/>
            <person name="Kaur J."/>
            <person name="Khurana J.P."/>
            <person name="Khurana P."/>
            <person name="Mathur S."/>
            <person name="Lal R."/>
        </authorList>
    </citation>
    <scope>NUCLEOTIDE SEQUENCE [LARGE SCALE GENOMIC DNA]</scope>
    <source>
        <strain evidence="3">DSM 16412 / CCM 7286 / MTCC 6364 / B90A</strain>
    </source>
</reference>
<gene>
    <name evidence="2" type="ORF">SIDU_05695</name>
</gene>
<dbReference type="EMBL" id="CP013070">
    <property type="protein sequence ID" value="APL94040.1"/>
    <property type="molecule type" value="Genomic_DNA"/>
</dbReference>
<proteinExistence type="predicted"/>
<evidence type="ECO:0008006" key="4">
    <source>
        <dbReference type="Google" id="ProtNLM"/>
    </source>
</evidence>
<feature type="chain" id="PRO_5009860070" description="Lipoprotein" evidence="1">
    <location>
        <begin position="26"/>
        <end position="119"/>
    </location>
</feature>
<dbReference type="KEGG" id="sinb:SIDU_05695"/>